<comment type="caution">
    <text evidence="14">The sequence shown here is derived from an EMBL/GenBank/DDBJ whole genome shotgun (WGS) entry which is preliminary data.</text>
</comment>
<evidence type="ECO:0000256" key="11">
    <source>
        <dbReference type="ARBA" id="ARBA00023136"/>
    </source>
</evidence>
<keyword evidence="7 12" id="KW-0812">Transmembrane</keyword>
<evidence type="ECO:0000256" key="7">
    <source>
        <dbReference type="ARBA" id="ARBA00022692"/>
    </source>
</evidence>
<dbReference type="EC" id="2.7.13.3" evidence="3"/>
<dbReference type="Pfam" id="PF02518">
    <property type="entry name" value="HATPase_c"/>
    <property type="match status" value="1"/>
</dbReference>
<dbReference type="Pfam" id="PF05231">
    <property type="entry name" value="MASE1"/>
    <property type="match status" value="1"/>
</dbReference>
<dbReference type="InterPro" id="IPR003594">
    <property type="entry name" value="HATPase_dom"/>
</dbReference>
<evidence type="ECO:0000313" key="14">
    <source>
        <dbReference type="EMBL" id="EFO79152.1"/>
    </source>
</evidence>
<keyword evidence="8 14" id="KW-0418">Kinase</keyword>
<reference evidence="14 15" key="1">
    <citation type="journal article" date="2011" name="J. Bacteriol.">
        <title>Draft genome sequence of the anoxygenic filamentous phototrophic bacterium Oscillochloris trichoides subsp. DG-6.</title>
        <authorList>
            <person name="Kuznetsov B.B."/>
            <person name="Ivanovsky R.N."/>
            <person name="Keppen O.I."/>
            <person name="Sukhacheva M.V."/>
            <person name="Bumazhkin B.K."/>
            <person name="Patutina E.O."/>
            <person name="Beletsky A.V."/>
            <person name="Mardanov A.V."/>
            <person name="Baslerov R.V."/>
            <person name="Panteleeva A.N."/>
            <person name="Kolganova T.V."/>
            <person name="Ravin N.V."/>
            <person name="Skryabin K.G."/>
        </authorList>
    </citation>
    <scope>NUCLEOTIDE SEQUENCE [LARGE SCALE GENOMIC DNA]</scope>
    <source>
        <strain evidence="14 15">DG-6</strain>
    </source>
</reference>
<feature type="transmembrane region" description="Helical" evidence="12">
    <location>
        <begin position="250"/>
        <end position="268"/>
    </location>
</feature>
<dbReference type="InterPro" id="IPR029016">
    <property type="entry name" value="GAF-like_dom_sf"/>
</dbReference>
<evidence type="ECO:0000256" key="5">
    <source>
        <dbReference type="ARBA" id="ARBA00022553"/>
    </source>
</evidence>
<dbReference type="SMART" id="SM00065">
    <property type="entry name" value="GAF"/>
    <property type="match status" value="1"/>
</dbReference>
<dbReference type="GO" id="GO:0005886">
    <property type="term" value="C:plasma membrane"/>
    <property type="evidence" value="ECO:0007669"/>
    <property type="project" value="UniProtKB-SubCell"/>
</dbReference>
<dbReference type="Gene3D" id="1.10.287.130">
    <property type="match status" value="1"/>
</dbReference>
<dbReference type="eggNOG" id="COG5002">
    <property type="taxonomic scope" value="Bacteria"/>
</dbReference>
<dbReference type="CDD" id="cd16922">
    <property type="entry name" value="HATPase_EvgS-ArcB-TorS-like"/>
    <property type="match status" value="1"/>
</dbReference>
<dbReference type="InterPro" id="IPR003661">
    <property type="entry name" value="HisK_dim/P_dom"/>
</dbReference>
<dbReference type="PRINTS" id="PR00344">
    <property type="entry name" value="BCTRLSENSOR"/>
</dbReference>
<keyword evidence="15" id="KW-1185">Reference proteome</keyword>
<feature type="transmembrane region" description="Helical" evidence="12">
    <location>
        <begin position="47"/>
        <end position="64"/>
    </location>
</feature>
<dbReference type="OrthoDB" id="9813394at2"/>
<feature type="transmembrane region" description="Helical" evidence="12">
    <location>
        <begin position="280"/>
        <end position="298"/>
    </location>
</feature>
<evidence type="ECO:0000256" key="4">
    <source>
        <dbReference type="ARBA" id="ARBA00022475"/>
    </source>
</evidence>
<dbReference type="Pfam" id="PF13185">
    <property type="entry name" value="GAF_2"/>
    <property type="match status" value="1"/>
</dbReference>
<feature type="transmembrane region" description="Helical" evidence="12">
    <location>
        <begin position="98"/>
        <end position="116"/>
    </location>
</feature>
<feature type="transmembrane region" description="Helical" evidence="12">
    <location>
        <begin position="128"/>
        <end position="157"/>
    </location>
</feature>
<gene>
    <name evidence="14" type="ORF">OSCT_2985</name>
</gene>
<dbReference type="PANTHER" id="PTHR43047">
    <property type="entry name" value="TWO-COMPONENT HISTIDINE PROTEIN KINASE"/>
    <property type="match status" value="1"/>
</dbReference>
<feature type="domain" description="Histidine kinase" evidence="13">
    <location>
        <begin position="503"/>
        <end position="720"/>
    </location>
</feature>
<dbReference type="Proteomes" id="UP000054010">
    <property type="component" value="Unassembled WGS sequence"/>
</dbReference>
<name>E1II34_9CHLR</name>
<dbReference type="STRING" id="765420.OSCT_2985"/>
<dbReference type="Pfam" id="PF00512">
    <property type="entry name" value="HisKA"/>
    <property type="match status" value="1"/>
</dbReference>
<dbReference type="InterPro" id="IPR036890">
    <property type="entry name" value="HATPase_C_sf"/>
</dbReference>
<dbReference type="InterPro" id="IPR007895">
    <property type="entry name" value="MASE1"/>
</dbReference>
<dbReference type="Gene3D" id="3.30.565.10">
    <property type="entry name" value="Histidine kinase-like ATPase, C-terminal domain"/>
    <property type="match status" value="1"/>
</dbReference>
<organism evidence="14 15">
    <name type="scientific">Oscillochloris trichoides DG-6</name>
    <dbReference type="NCBI Taxonomy" id="765420"/>
    <lineage>
        <taxon>Bacteria</taxon>
        <taxon>Bacillati</taxon>
        <taxon>Chloroflexota</taxon>
        <taxon>Chloroflexia</taxon>
        <taxon>Chloroflexales</taxon>
        <taxon>Chloroflexineae</taxon>
        <taxon>Oscillochloridaceae</taxon>
        <taxon>Oscillochloris</taxon>
    </lineage>
</organism>
<evidence type="ECO:0000256" key="10">
    <source>
        <dbReference type="ARBA" id="ARBA00023012"/>
    </source>
</evidence>
<evidence type="ECO:0000256" key="12">
    <source>
        <dbReference type="SAM" id="Phobius"/>
    </source>
</evidence>
<evidence type="ECO:0000256" key="1">
    <source>
        <dbReference type="ARBA" id="ARBA00000085"/>
    </source>
</evidence>
<comment type="catalytic activity">
    <reaction evidence="1">
        <text>ATP + protein L-histidine = ADP + protein N-phospho-L-histidine.</text>
        <dbReference type="EC" id="2.7.13.3"/>
    </reaction>
</comment>
<proteinExistence type="predicted"/>
<dbReference type="SMART" id="SM00388">
    <property type="entry name" value="HisKA"/>
    <property type="match status" value="1"/>
</dbReference>
<keyword evidence="10" id="KW-0902">Two-component regulatory system</keyword>
<keyword evidence="4" id="KW-1003">Cell membrane</keyword>
<dbReference type="PANTHER" id="PTHR43047:SF63">
    <property type="entry name" value="HISTIDINE KINASE"/>
    <property type="match status" value="1"/>
</dbReference>
<feature type="transmembrane region" description="Helical" evidence="12">
    <location>
        <begin position="163"/>
        <end position="182"/>
    </location>
</feature>
<dbReference type="CDD" id="cd00082">
    <property type="entry name" value="HisKA"/>
    <property type="match status" value="1"/>
</dbReference>
<keyword evidence="11 12" id="KW-0472">Membrane</keyword>
<feature type="transmembrane region" description="Helical" evidence="12">
    <location>
        <begin position="71"/>
        <end position="92"/>
    </location>
</feature>
<evidence type="ECO:0000256" key="8">
    <source>
        <dbReference type="ARBA" id="ARBA00022777"/>
    </source>
</evidence>
<keyword evidence="9 12" id="KW-1133">Transmembrane helix</keyword>
<evidence type="ECO:0000256" key="3">
    <source>
        <dbReference type="ARBA" id="ARBA00012438"/>
    </source>
</evidence>
<dbReference type="HOGENOM" id="CLU_339441_0_0_0"/>
<dbReference type="SUPFAM" id="SSF55874">
    <property type="entry name" value="ATPase domain of HSP90 chaperone/DNA topoisomerase II/histidine kinase"/>
    <property type="match status" value="1"/>
</dbReference>
<dbReference type="SUPFAM" id="SSF55781">
    <property type="entry name" value="GAF domain-like"/>
    <property type="match status" value="1"/>
</dbReference>
<feature type="transmembrane region" description="Helical" evidence="12">
    <location>
        <begin position="202"/>
        <end position="220"/>
    </location>
</feature>
<evidence type="ECO:0000313" key="15">
    <source>
        <dbReference type="Proteomes" id="UP000054010"/>
    </source>
</evidence>
<sequence length="720" mass="78463">MRIETTPLQPLVRSETQRRFVIIFSIILIYMATASASRMLVLLPHNIAGIWPPSGLALASLLLIDQRGRSLLLAGIFTAVFSANLLTGMALLPSLGFAIANTAESAIASSLLIRYVGLPITLGSIREVVGLLGWAVIGTNALTGLFGAGVAVAAFGVPFWPTWLNWVAADGLGMLLVGGAILSWNADLRNRSFAFAGREMEFALLCLISLTIGASTFGPLPTAINYPYLLIPPVIWAATRFGVHGTTMVGLILATMVLWITVMGHGFFSTPDDPLSTHLLAGQAFFAVLITSGLLLAASQHERIVAQHDLEQTNTKLRLALRRTQALYEITNATIRSDDLDVALEQVVDLAAKAIPADRLLLLLFDQNQRQIIHWHSAGTATPRSSESMSYDRLMDSLIGWAIEQRRTAISPKGYRDPRESPAAQAWRAEAQCGAVVVIPFAPSEEIVGGLVAVNRLEAPDFSPQDVELLETLTNQIASAYARARLTRDLQRANQAKSAFLASMSHELRTPLNAILGFTGTLLMRLPGPLTESQERQLSTIKRSAQHLLALINDILDLARIESGRLELRLTTVLAQEVLHEVIAELRPLAEQRGLQFQMDAPESPLPLTTDLRILRQILINLVNNAIKFTDVGEVHVSLRCETQALLFVVRDTGIGIKPEDQARLFADFGRINSVDVHTREGTGLGLRLAYRLAEALGGTVTLQSEYGVGSTFTLRLPYR</sequence>
<dbReference type="AlphaFoldDB" id="E1II34"/>
<dbReference type="Gene3D" id="3.30.450.40">
    <property type="match status" value="1"/>
</dbReference>
<evidence type="ECO:0000256" key="2">
    <source>
        <dbReference type="ARBA" id="ARBA00004651"/>
    </source>
</evidence>
<comment type="subcellular location">
    <subcellularLocation>
        <location evidence="2">Cell membrane</location>
        <topology evidence="2">Multi-pass membrane protein</topology>
    </subcellularLocation>
</comment>
<dbReference type="GO" id="GO:0009927">
    <property type="term" value="F:histidine phosphotransfer kinase activity"/>
    <property type="evidence" value="ECO:0007669"/>
    <property type="project" value="TreeGrafter"/>
</dbReference>
<dbReference type="InterPro" id="IPR004358">
    <property type="entry name" value="Sig_transdc_His_kin-like_C"/>
</dbReference>
<evidence type="ECO:0000256" key="6">
    <source>
        <dbReference type="ARBA" id="ARBA00022679"/>
    </source>
</evidence>
<dbReference type="SMART" id="SM00387">
    <property type="entry name" value="HATPase_c"/>
    <property type="match status" value="1"/>
</dbReference>
<protein>
    <recommendedName>
        <fullName evidence="3">histidine kinase</fullName>
        <ecNumber evidence="3">2.7.13.3</ecNumber>
    </recommendedName>
</protein>
<accession>E1II34</accession>
<dbReference type="GO" id="GO:0000155">
    <property type="term" value="F:phosphorelay sensor kinase activity"/>
    <property type="evidence" value="ECO:0007669"/>
    <property type="project" value="InterPro"/>
</dbReference>
<evidence type="ECO:0000256" key="9">
    <source>
        <dbReference type="ARBA" id="ARBA00022989"/>
    </source>
</evidence>
<dbReference type="PROSITE" id="PS50109">
    <property type="entry name" value="HIS_KIN"/>
    <property type="match status" value="1"/>
</dbReference>
<evidence type="ECO:0000259" key="13">
    <source>
        <dbReference type="PROSITE" id="PS50109"/>
    </source>
</evidence>
<dbReference type="InterPro" id="IPR005467">
    <property type="entry name" value="His_kinase_dom"/>
</dbReference>
<keyword evidence="5" id="KW-0597">Phosphoprotein</keyword>
<dbReference type="InterPro" id="IPR003018">
    <property type="entry name" value="GAF"/>
</dbReference>
<feature type="transmembrane region" description="Helical" evidence="12">
    <location>
        <begin position="20"/>
        <end position="41"/>
    </location>
</feature>
<dbReference type="FunFam" id="3.30.565.10:FF:000006">
    <property type="entry name" value="Sensor histidine kinase WalK"/>
    <property type="match status" value="1"/>
</dbReference>
<keyword evidence="6" id="KW-0808">Transferase</keyword>
<dbReference type="EMBL" id="ADVR01000122">
    <property type="protein sequence ID" value="EFO79152.1"/>
    <property type="molecule type" value="Genomic_DNA"/>
</dbReference>